<organism evidence="2 3">
    <name type="scientific">Pontivivens ytuae</name>
    <dbReference type="NCBI Taxonomy" id="2789856"/>
    <lineage>
        <taxon>Bacteria</taxon>
        <taxon>Pseudomonadati</taxon>
        <taxon>Pseudomonadota</taxon>
        <taxon>Alphaproteobacteria</taxon>
        <taxon>Rhodobacterales</taxon>
        <taxon>Paracoccaceae</taxon>
        <taxon>Pontivivens</taxon>
    </lineage>
</organism>
<dbReference type="PANTHER" id="PTHR43162:SF1">
    <property type="entry name" value="PRESTALK A DIFFERENTIATION PROTEIN A"/>
    <property type="match status" value="1"/>
</dbReference>
<protein>
    <submittedName>
        <fullName evidence="2">NAD(P)H-binding protein</fullName>
    </submittedName>
</protein>
<feature type="domain" description="NmrA-like" evidence="1">
    <location>
        <begin position="4"/>
        <end position="224"/>
    </location>
</feature>
<keyword evidence="3" id="KW-1185">Reference proteome</keyword>
<gene>
    <name evidence="2" type="ORF">I0K15_17715</name>
</gene>
<reference evidence="2 3" key="1">
    <citation type="submission" date="2020-11" db="EMBL/GenBank/DDBJ databases">
        <title>Description of Pontivivens ytuae sp. nov. isolated from deep sea sediment of Mariana Trench.</title>
        <authorList>
            <person name="Wang Z."/>
            <person name="Sun Q.-L."/>
            <person name="Xu X.-D."/>
            <person name="Tang Y.-Z."/>
            <person name="Zhang J."/>
        </authorList>
    </citation>
    <scope>NUCLEOTIDE SEQUENCE [LARGE SCALE GENOMIC DNA]</scope>
    <source>
        <strain evidence="2 3">MT2928</strain>
    </source>
</reference>
<dbReference type="EMBL" id="CP064942">
    <property type="protein sequence ID" value="QPH53595.1"/>
    <property type="molecule type" value="Genomic_DNA"/>
</dbReference>
<accession>A0A7S9LRV7</accession>
<dbReference type="Pfam" id="PF05368">
    <property type="entry name" value="NmrA"/>
    <property type="match status" value="1"/>
</dbReference>
<proteinExistence type="predicted"/>
<dbReference type="KEGG" id="poz:I0K15_17715"/>
<name>A0A7S9LRV7_9RHOB</name>
<dbReference type="InterPro" id="IPR051604">
    <property type="entry name" value="Ergot_Alk_Oxidoreductase"/>
</dbReference>
<dbReference type="InterPro" id="IPR036291">
    <property type="entry name" value="NAD(P)-bd_dom_sf"/>
</dbReference>
<evidence type="ECO:0000313" key="2">
    <source>
        <dbReference type="EMBL" id="QPH53595.1"/>
    </source>
</evidence>
<dbReference type="Proteomes" id="UP000594800">
    <property type="component" value="Chromosome"/>
</dbReference>
<dbReference type="RefSeq" id="WP_196102804.1">
    <property type="nucleotide sequence ID" value="NZ_CP064942.1"/>
</dbReference>
<dbReference type="SUPFAM" id="SSF51735">
    <property type="entry name" value="NAD(P)-binding Rossmann-fold domains"/>
    <property type="match status" value="1"/>
</dbReference>
<dbReference type="PANTHER" id="PTHR43162">
    <property type="match status" value="1"/>
</dbReference>
<sequence length="279" mass="29212">MTGTILIPSITGAQQAAIAEGFRTAGWRVRGTSRRTGADHVADLESGAGLAEAMAGCEAVAMTLVQDHRDGAMPRIVERVAGAAREAGVRRLVLNTAGSIDEGSDDALFRDMRAARDAALGAGIEAVVVVPTVFLENLAQDWSRQAIAAGTLVYPAPAEAPVSWISHCDLAAFTVWAMEHAKAGAQVRVGGPEPLTGVQLADRIGGALGRDLQYVQLPLDDFAAAMSAALGAEAGPRLRQHYAAADRDPEFLRVDPARLPLAADTLESAEAFARRVLAE</sequence>
<dbReference type="AlphaFoldDB" id="A0A7S9LRV7"/>
<evidence type="ECO:0000313" key="3">
    <source>
        <dbReference type="Proteomes" id="UP000594800"/>
    </source>
</evidence>
<dbReference type="InterPro" id="IPR008030">
    <property type="entry name" value="NmrA-like"/>
</dbReference>
<dbReference type="Gene3D" id="3.40.50.720">
    <property type="entry name" value="NAD(P)-binding Rossmann-like Domain"/>
    <property type="match status" value="1"/>
</dbReference>
<evidence type="ECO:0000259" key="1">
    <source>
        <dbReference type="Pfam" id="PF05368"/>
    </source>
</evidence>